<dbReference type="PANTHER" id="PTHR37326">
    <property type="entry name" value="BLL3975 PROTEIN"/>
    <property type="match status" value="1"/>
</dbReference>
<comment type="caution">
    <text evidence="6">The sequence shown here is derived from an EMBL/GenBank/DDBJ whole genome shotgun (WGS) entry which is preliminary data.</text>
</comment>
<reference evidence="7" key="1">
    <citation type="submission" date="2017-09" db="EMBL/GenBank/DDBJ databases">
        <title>Depth-based differentiation of microbial function through sediment-hosted aquifers and enrichment of novel symbionts in the deep terrestrial subsurface.</title>
        <authorList>
            <person name="Probst A.J."/>
            <person name="Ladd B."/>
            <person name="Jarett J.K."/>
            <person name="Geller-Mcgrath D.E."/>
            <person name="Sieber C.M.K."/>
            <person name="Emerson J.B."/>
            <person name="Anantharaman K."/>
            <person name="Thomas B.C."/>
            <person name="Malmstrom R."/>
            <person name="Stieglmeier M."/>
            <person name="Klingl A."/>
            <person name="Woyke T."/>
            <person name="Ryan C.M."/>
            <person name="Banfield J.F."/>
        </authorList>
    </citation>
    <scope>NUCLEOTIDE SEQUENCE [LARGE SCALE GENOMIC DNA]</scope>
</reference>
<dbReference type="EMBL" id="PFSK01000034">
    <property type="protein sequence ID" value="PJC22498.1"/>
    <property type="molecule type" value="Genomic_DNA"/>
</dbReference>
<evidence type="ECO:0000256" key="3">
    <source>
        <dbReference type="ARBA" id="ARBA00022801"/>
    </source>
</evidence>
<accession>A0A2M8EIL1</accession>
<dbReference type="GO" id="GO:0016788">
    <property type="term" value="F:hydrolase activity, acting on ester bonds"/>
    <property type="evidence" value="ECO:0007669"/>
    <property type="project" value="InterPro"/>
</dbReference>
<dbReference type="InterPro" id="IPR055438">
    <property type="entry name" value="AstE_AspA_cat"/>
</dbReference>
<comment type="cofactor">
    <cofactor evidence="1">
        <name>Zn(2+)</name>
        <dbReference type="ChEBI" id="CHEBI:29105"/>
    </cofactor>
</comment>
<evidence type="ECO:0000256" key="1">
    <source>
        <dbReference type="ARBA" id="ARBA00001947"/>
    </source>
</evidence>
<dbReference type="AlphaFoldDB" id="A0A2M8EIL1"/>
<keyword evidence="4" id="KW-0862">Zinc</keyword>
<protein>
    <recommendedName>
        <fullName evidence="5">Succinylglutamate desuccinylase/Aspartoacylase catalytic domain-containing protein</fullName>
    </recommendedName>
</protein>
<dbReference type="Gene3D" id="3.40.630.10">
    <property type="entry name" value="Zn peptidases"/>
    <property type="match status" value="1"/>
</dbReference>
<dbReference type="CDD" id="cd06251">
    <property type="entry name" value="M14_ASTE_ASPA-like"/>
    <property type="match status" value="1"/>
</dbReference>
<evidence type="ECO:0000259" key="5">
    <source>
        <dbReference type="Pfam" id="PF24827"/>
    </source>
</evidence>
<dbReference type="Pfam" id="PF24827">
    <property type="entry name" value="AstE_AspA_cat"/>
    <property type="match status" value="1"/>
</dbReference>
<name>A0A2M8EIL1_UNCKA</name>
<gene>
    <name evidence="6" type="ORF">CO059_02370</name>
</gene>
<keyword evidence="3" id="KW-0378">Hydrolase</keyword>
<proteinExistence type="predicted"/>
<sequence length="334" mass="37054">MKFEYSFLKIFSASDLAARRLPLMEAESGNPGLVVWLTACIHGDEVGGMVVVQEIFKRLRKNPLLKGSLKAFPLLNPFGFESTSREIALSEEDLNRSFPGKKEGSLAEMIAHKIFTKIKETKPSLILDLHNDRIDSIPHALLDPESSAANPKVYGEACEISLKTGLLVVREREEDSVEERMERSLSSVCLQQGVPAMTLELGEPYVVNEKDIVDGVRAIWNVLAFFQMVNPINEPFNYSPPEEFKGRVLTYYHQHVSSTAGITRYLAKPGDVVRRGQPIARVYNVFGKHQETIVAKYDGIVLDHTESSAALPGVPMMAFGVETGGDRMMGGEGR</sequence>
<evidence type="ECO:0000256" key="2">
    <source>
        <dbReference type="ARBA" id="ARBA00022723"/>
    </source>
</evidence>
<dbReference type="InterPro" id="IPR053138">
    <property type="entry name" value="N-alpha-Ac-DABA_deacetylase"/>
</dbReference>
<organism evidence="6 7">
    <name type="scientific">candidate division WWE3 bacterium CG_4_9_14_0_2_um_filter_48_10</name>
    <dbReference type="NCBI Taxonomy" id="1975078"/>
    <lineage>
        <taxon>Bacteria</taxon>
        <taxon>Katanobacteria</taxon>
    </lineage>
</organism>
<dbReference type="SUPFAM" id="SSF53187">
    <property type="entry name" value="Zn-dependent exopeptidases"/>
    <property type="match status" value="1"/>
</dbReference>
<evidence type="ECO:0000256" key="4">
    <source>
        <dbReference type="ARBA" id="ARBA00022833"/>
    </source>
</evidence>
<evidence type="ECO:0000313" key="6">
    <source>
        <dbReference type="EMBL" id="PJC22498.1"/>
    </source>
</evidence>
<dbReference type="Proteomes" id="UP000228781">
    <property type="component" value="Unassembled WGS sequence"/>
</dbReference>
<dbReference type="GO" id="GO:0046872">
    <property type="term" value="F:metal ion binding"/>
    <property type="evidence" value="ECO:0007669"/>
    <property type="project" value="UniProtKB-KW"/>
</dbReference>
<dbReference type="PANTHER" id="PTHR37326:SF1">
    <property type="entry name" value="BLL3975 PROTEIN"/>
    <property type="match status" value="1"/>
</dbReference>
<evidence type="ECO:0000313" key="7">
    <source>
        <dbReference type="Proteomes" id="UP000228781"/>
    </source>
</evidence>
<feature type="domain" description="Succinylglutamate desuccinylase/Aspartoacylase catalytic" evidence="5">
    <location>
        <begin position="33"/>
        <end position="225"/>
    </location>
</feature>
<keyword evidence="2" id="KW-0479">Metal-binding</keyword>